<name>A0ABN2ATK8_9MICO</name>
<evidence type="ECO:0000313" key="2">
    <source>
        <dbReference type="EMBL" id="GAA1526394.1"/>
    </source>
</evidence>
<accession>A0ABN2ATK8</accession>
<proteinExistence type="predicted"/>
<dbReference type="InterPro" id="IPR001584">
    <property type="entry name" value="Integrase_cat-core"/>
</dbReference>
<feature type="domain" description="Integrase catalytic" evidence="1">
    <location>
        <begin position="1"/>
        <end position="63"/>
    </location>
</feature>
<dbReference type="Proteomes" id="UP001500177">
    <property type="component" value="Unassembled WGS sequence"/>
</dbReference>
<sequence length="63" mass="6800">MVIDIYSREIVGHRVGAREVDMLAVELFVDAIARFGVPKYVYADSGAAMTANALTDALTVRGL</sequence>
<dbReference type="PROSITE" id="PS50994">
    <property type="entry name" value="INTEGRASE"/>
    <property type="match status" value="1"/>
</dbReference>
<dbReference type="Gene3D" id="3.30.420.10">
    <property type="entry name" value="Ribonuclease H-like superfamily/Ribonuclease H"/>
    <property type="match status" value="1"/>
</dbReference>
<evidence type="ECO:0000259" key="1">
    <source>
        <dbReference type="PROSITE" id="PS50994"/>
    </source>
</evidence>
<reference evidence="2 3" key="1">
    <citation type="journal article" date="2019" name="Int. J. Syst. Evol. Microbiol.">
        <title>The Global Catalogue of Microorganisms (GCM) 10K type strain sequencing project: providing services to taxonomists for standard genome sequencing and annotation.</title>
        <authorList>
            <consortium name="The Broad Institute Genomics Platform"/>
            <consortium name="The Broad Institute Genome Sequencing Center for Infectious Disease"/>
            <person name="Wu L."/>
            <person name="Ma J."/>
        </authorList>
    </citation>
    <scope>NUCLEOTIDE SEQUENCE [LARGE SCALE GENOMIC DNA]</scope>
    <source>
        <strain evidence="2 3">JCM 13318</strain>
    </source>
</reference>
<keyword evidence="3" id="KW-1185">Reference proteome</keyword>
<gene>
    <name evidence="2" type="ORF">GCM10009690_32160</name>
</gene>
<dbReference type="SUPFAM" id="SSF53098">
    <property type="entry name" value="Ribonuclease H-like"/>
    <property type="match status" value="1"/>
</dbReference>
<dbReference type="RefSeq" id="WP_173156906.1">
    <property type="nucleotide sequence ID" value="NZ_BAAALX010000020.1"/>
</dbReference>
<dbReference type="InterPro" id="IPR036397">
    <property type="entry name" value="RNaseH_sf"/>
</dbReference>
<dbReference type="EMBL" id="BAAALX010000020">
    <property type="protein sequence ID" value="GAA1526394.1"/>
    <property type="molecule type" value="Genomic_DNA"/>
</dbReference>
<protein>
    <recommendedName>
        <fullName evidence="1">Integrase catalytic domain-containing protein</fullName>
    </recommendedName>
</protein>
<dbReference type="InterPro" id="IPR012337">
    <property type="entry name" value="RNaseH-like_sf"/>
</dbReference>
<evidence type="ECO:0000313" key="3">
    <source>
        <dbReference type="Proteomes" id="UP001500177"/>
    </source>
</evidence>
<organism evidence="2 3">
    <name type="scientific">Brevibacterium permense</name>
    <dbReference type="NCBI Taxonomy" id="234834"/>
    <lineage>
        <taxon>Bacteria</taxon>
        <taxon>Bacillati</taxon>
        <taxon>Actinomycetota</taxon>
        <taxon>Actinomycetes</taxon>
        <taxon>Micrococcales</taxon>
        <taxon>Brevibacteriaceae</taxon>
        <taxon>Brevibacterium</taxon>
    </lineage>
</organism>
<comment type="caution">
    <text evidence="2">The sequence shown here is derived from an EMBL/GenBank/DDBJ whole genome shotgun (WGS) entry which is preliminary data.</text>
</comment>